<dbReference type="InterPro" id="IPR012867">
    <property type="entry name" value="DUF1648"/>
</dbReference>
<reference evidence="3 4" key="1">
    <citation type="submission" date="2016-10" db="EMBL/GenBank/DDBJ databases">
        <authorList>
            <person name="de Groot N.N."/>
        </authorList>
    </citation>
    <scope>NUCLEOTIDE SEQUENCE [LARGE SCALE GENOMIC DNA]</scope>
    <source>
        <strain evidence="3 4">TC2-24</strain>
    </source>
</reference>
<dbReference type="RefSeq" id="WP_177178416.1">
    <property type="nucleotide sequence ID" value="NZ_FOIQ01000004.1"/>
</dbReference>
<keyword evidence="4" id="KW-1185">Reference proteome</keyword>
<sequence>MNKLLTLFLRGQHTNNTTSERIRVGRTLEGTVFELTFVVLLIIVWALLIYFLRQTPDIVPTHFGPSGKADAHGSKYIILVICIIMSLMGVGLMIGAYHPQKGTSLKIETPRQVLLVTRMLRLLGLMSPILSFAIGWTSLASVRHGGPNVVPILIAVGIMVAISLIFPFLILRSKS</sequence>
<dbReference type="EMBL" id="FOIQ01000004">
    <property type="protein sequence ID" value="SEW14526.1"/>
    <property type="molecule type" value="Genomic_DNA"/>
</dbReference>
<evidence type="ECO:0000313" key="4">
    <source>
        <dbReference type="Proteomes" id="UP000199373"/>
    </source>
</evidence>
<feature type="transmembrane region" description="Helical" evidence="1">
    <location>
        <begin position="119"/>
        <end position="137"/>
    </location>
</feature>
<organism evidence="3 4">
    <name type="scientific">Prevotella aff. ruminicola Tc2-24</name>
    <dbReference type="NCBI Taxonomy" id="81582"/>
    <lineage>
        <taxon>Bacteria</taxon>
        <taxon>Pseudomonadati</taxon>
        <taxon>Bacteroidota</taxon>
        <taxon>Bacteroidia</taxon>
        <taxon>Bacteroidales</taxon>
        <taxon>Prevotellaceae</taxon>
        <taxon>Prevotella</taxon>
    </lineage>
</organism>
<protein>
    <recommendedName>
        <fullName evidence="2">DUF1648 domain-containing protein</fullName>
    </recommendedName>
</protein>
<keyword evidence="1" id="KW-0812">Transmembrane</keyword>
<feature type="transmembrane region" description="Helical" evidence="1">
    <location>
        <begin position="149"/>
        <end position="171"/>
    </location>
</feature>
<dbReference type="Proteomes" id="UP000199373">
    <property type="component" value="Unassembled WGS sequence"/>
</dbReference>
<proteinExistence type="predicted"/>
<feature type="transmembrane region" description="Helical" evidence="1">
    <location>
        <begin position="31"/>
        <end position="52"/>
    </location>
</feature>
<feature type="domain" description="DUF1648" evidence="2">
    <location>
        <begin position="39"/>
        <end position="85"/>
    </location>
</feature>
<evidence type="ECO:0000313" key="3">
    <source>
        <dbReference type="EMBL" id="SEW14526.1"/>
    </source>
</evidence>
<evidence type="ECO:0000259" key="2">
    <source>
        <dbReference type="Pfam" id="PF07853"/>
    </source>
</evidence>
<feature type="transmembrane region" description="Helical" evidence="1">
    <location>
        <begin position="76"/>
        <end position="98"/>
    </location>
</feature>
<name>A0A1I0PJ93_9BACT</name>
<dbReference type="Pfam" id="PF07853">
    <property type="entry name" value="DUF1648"/>
    <property type="match status" value="1"/>
</dbReference>
<dbReference type="AlphaFoldDB" id="A0A1I0PJ93"/>
<accession>A0A1I0PJ93</accession>
<gene>
    <name evidence="3" type="ORF">SAMN04487850_1810</name>
</gene>
<keyword evidence="1" id="KW-0472">Membrane</keyword>
<evidence type="ECO:0000256" key="1">
    <source>
        <dbReference type="SAM" id="Phobius"/>
    </source>
</evidence>
<keyword evidence="1" id="KW-1133">Transmembrane helix</keyword>